<organism evidence="4">
    <name type="scientific">Anaerolinea thermolimosa</name>
    <dbReference type="NCBI Taxonomy" id="229919"/>
    <lineage>
        <taxon>Bacteria</taxon>
        <taxon>Bacillati</taxon>
        <taxon>Chloroflexota</taxon>
        <taxon>Anaerolineae</taxon>
        <taxon>Anaerolineales</taxon>
        <taxon>Anaerolineaceae</taxon>
        <taxon>Anaerolinea</taxon>
    </lineage>
</organism>
<evidence type="ECO:0000259" key="2">
    <source>
        <dbReference type="Pfam" id="PF01909"/>
    </source>
</evidence>
<dbReference type="GO" id="GO:0016779">
    <property type="term" value="F:nucleotidyltransferase activity"/>
    <property type="evidence" value="ECO:0007669"/>
    <property type="project" value="InterPro"/>
</dbReference>
<proteinExistence type="predicted"/>
<feature type="domain" description="Polymerase nucleotidyl transferase" evidence="2">
    <location>
        <begin position="71"/>
        <end position="109"/>
    </location>
</feature>
<sequence length="307" mass="35081">MLTSVPHKPRIDETLMPQLRYNCPAREPTFTLMAGNNFSMTFPQPTPDPHLNVILHQLVTSVRDVLGNRFVAAYLQGSFATGGWDRNSDVDFLIVVEEDLPDTLLPHLQDVHVQIYEIDSYWAKHLEGSYFPREWLKSPDPSYRPIVYIDNGSRELIRSAHDNTLVVRWVVRECGITLAGPPPAALVDPVSADDLRREVFNTMRDWGEEIRTHQYQINNRWAQPFAVLSYCRMLHTLHTGRVDSKPAGARWGMANLDPRWAGLIQRAWDERPDQYLKVNLPADPRDVAQTLEFIEYALGLGKILVGS</sequence>
<gene>
    <name evidence="4" type="ORF">ENT37_10240</name>
</gene>
<accession>A0A7C4KIG3</accession>
<evidence type="ECO:0000259" key="3">
    <source>
        <dbReference type="Pfam" id="PF13427"/>
    </source>
</evidence>
<evidence type="ECO:0000256" key="1">
    <source>
        <dbReference type="ARBA" id="ARBA00022679"/>
    </source>
</evidence>
<dbReference type="CDD" id="cd05403">
    <property type="entry name" value="NT_KNTase_like"/>
    <property type="match status" value="1"/>
</dbReference>
<comment type="caution">
    <text evidence="4">The sequence shown here is derived from an EMBL/GenBank/DDBJ whole genome shotgun (WGS) entry which is preliminary data.</text>
</comment>
<protein>
    <submittedName>
        <fullName evidence="4">DUF4111 domain-containing protein</fullName>
    </submittedName>
</protein>
<dbReference type="InterPro" id="IPR002934">
    <property type="entry name" value="Polymerase_NTP_transf_dom"/>
</dbReference>
<dbReference type="EMBL" id="DSYK01000503">
    <property type="protein sequence ID" value="HGS22236.1"/>
    <property type="molecule type" value="Genomic_DNA"/>
</dbReference>
<dbReference type="Pfam" id="PF01909">
    <property type="entry name" value="NTP_transf_2"/>
    <property type="match status" value="1"/>
</dbReference>
<dbReference type="AlphaFoldDB" id="A0A7C4KIG3"/>
<dbReference type="Pfam" id="PF13427">
    <property type="entry name" value="AadA_C"/>
    <property type="match status" value="1"/>
</dbReference>
<dbReference type="InterPro" id="IPR025184">
    <property type="entry name" value="AadA_C"/>
</dbReference>
<dbReference type="SUPFAM" id="SSF81301">
    <property type="entry name" value="Nucleotidyltransferase"/>
    <property type="match status" value="1"/>
</dbReference>
<dbReference type="InterPro" id="IPR043519">
    <property type="entry name" value="NT_sf"/>
</dbReference>
<keyword evidence="1" id="KW-0808">Transferase</keyword>
<reference evidence="4" key="1">
    <citation type="journal article" date="2020" name="mSystems">
        <title>Genome- and Community-Level Interaction Insights into Carbon Utilization and Element Cycling Functions of Hydrothermarchaeota in Hydrothermal Sediment.</title>
        <authorList>
            <person name="Zhou Z."/>
            <person name="Liu Y."/>
            <person name="Xu W."/>
            <person name="Pan J."/>
            <person name="Luo Z.H."/>
            <person name="Li M."/>
        </authorList>
    </citation>
    <scope>NUCLEOTIDE SEQUENCE [LARGE SCALE GENOMIC DNA]</scope>
    <source>
        <strain evidence="4">SpSt-573</strain>
    </source>
</reference>
<name>A0A7C4KIG3_9CHLR</name>
<dbReference type="Gene3D" id="3.30.460.10">
    <property type="entry name" value="Beta Polymerase, domain 2"/>
    <property type="match status" value="1"/>
</dbReference>
<feature type="domain" description="Adenylyltransferase AadA C-terminal" evidence="3">
    <location>
        <begin position="186"/>
        <end position="273"/>
    </location>
</feature>
<evidence type="ECO:0000313" key="4">
    <source>
        <dbReference type="EMBL" id="HGS22236.1"/>
    </source>
</evidence>